<dbReference type="EMBL" id="JASNQZ010000010">
    <property type="protein sequence ID" value="KAL0952241.1"/>
    <property type="molecule type" value="Genomic_DNA"/>
</dbReference>
<accession>A0ABR3JAC1</accession>
<name>A0ABR3JAC1_9AGAR</name>
<organism evidence="1 2">
    <name type="scientific">Hohenbuehelia grisea</name>
    <dbReference type="NCBI Taxonomy" id="104357"/>
    <lineage>
        <taxon>Eukaryota</taxon>
        <taxon>Fungi</taxon>
        <taxon>Dikarya</taxon>
        <taxon>Basidiomycota</taxon>
        <taxon>Agaricomycotina</taxon>
        <taxon>Agaricomycetes</taxon>
        <taxon>Agaricomycetidae</taxon>
        <taxon>Agaricales</taxon>
        <taxon>Pleurotineae</taxon>
        <taxon>Pleurotaceae</taxon>
        <taxon>Hohenbuehelia</taxon>
    </lineage>
</organism>
<gene>
    <name evidence="1" type="ORF">HGRIS_006531</name>
</gene>
<protein>
    <submittedName>
        <fullName evidence="1">Uncharacterized protein</fullName>
    </submittedName>
</protein>
<dbReference type="Proteomes" id="UP001556367">
    <property type="component" value="Unassembled WGS sequence"/>
</dbReference>
<keyword evidence="2" id="KW-1185">Reference proteome</keyword>
<proteinExistence type="predicted"/>
<comment type="caution">
    <text evidence="1">The sequence shown here is derived from an EMBL/GenBank/DDBJ whole genome shotgun (WGS) entry which is preliminary data.</text>
</comment>
<evidence type="ECO:0000313" key="2">
    <source>
        <dbReference type="Proteomes" id="UP001556367"/>
    </source>
</evidence>
<reference evidence="2" key="1">
    <citation type="submission" date="2024-06" db="EMBL/GenBank/DDBJ databases">
        <title>Multi-omics analyses provide insights into the biosynthesis of the anticancer antibiotic pleurotin in Hohenbuehelia grisea.</title>
        <authorList>
            <person name="Weaver J.A."/>
            <person name="Alberti F."/>
        </authorList>
    </citation>
    <scope>NUCLEOTIDE SEQUENCE [LARGE SCALE GENOMIC DNA]</scope>
    <source>
        <strain evidence="2">T-177</strain>
    </source>
</reference>
<sequence>MAVQSIKELVLNVPMNVQSEMTACVEVLALSADVRKATDDYSAFNDVWDKPEDGLLDQLGCYVPAWTIMQLMESNGT</sequence>
<evidence type="ECO:0000313" key="1">
    <source>
        <dbReference type="EMBL" id="KAL0952241.1"/>
    </source>
</evidence>